<proteinExistence type="predicted"/>
<sequence>MKHAGWVTALMTGALLCAALPAWAQFQRYDYIWARTTDGAALTLDGQLNEPQWAQAESLVITTRQDGPIPGSGWKDEGGFVSSDPNRGVFRFLVVGNQLWLGVTVRDSSLGGSALFNRFDGLLMSLKGHNDTYRPAPPREHFMSWWWPPESGDTNPTAINKPMSMIGYWRTWPPGTPATAQQLQAWDARVVVNGTVNSDTLSDRGYTIEMRFDLGLNGYDVTDADGDVVEWNCSLYDMDNFWPITNFFRFSVCRTWVQGPWGNAAWYHHVNVLARPSVTVNSGATPVYGPDMDIPNAANWAAPTVDGFLTEPVWQSAPSIRLTYDDTAQLSTYPGVGPFRSGQYQAPVNGNGGTAFIADPGDAIVKYFFKGDSLFLGFDVNDQVVQTHSLLDRWDGFSLSVNDRVAKGPDRNLAGHKMTFYVGAGGTLKTADELTFLRDTLGAVRVNLKLKPGTTVDTTGIDTDAGYTAEMAINLRQFGYPAGLGDHALYWSVDLMDGDSYSPITDSYGTRRWFFREWDGTDGPCVAFMNPSYQVAGVDDGGMTTSGYALLGSYPNPVQSGAVIRYALAEASLVDVEVFDLQGRTVASRSAGLQAAGQREIRMPQFAPAAGMYLYRVNIRNAAGARVTTLSGKMMVLR</sequence>
<dbReference type="InterPro" id="IPR026444">
    <property type="entry name" value="Secre_tail"/>
</dbReference>
<dbReference type="SUPFAM" id="SSF49344">
    <property type="entry name" value="CBD9-like"/>
    <property type="match status" value="1"/>
</dbReference>
<dbReference type="NCBIfam" id="TIGR04183">
    <property type="entry name" value="Por_Secre_tail"/>
    <property type="match status" value="1"/>
</dbReference>
<evidence type="ECO:0000313" key="3">
    <source>
        <dbReference type="Proteomes" id="UP000696931"/>
    </source>
</evidence>
<dbReference type="AlphaFoldDB" id="A0A933W9U0"/>
<comment type="caution">
    <text evidence="2">The sequence shown here is derived from an EMBL/GenBank/DDBJ whole genome shotgun (WGS) entry which is preliminary data.</text>
</comment>
<organism evidence="2 3">
    <name type="scientific">Eiseniibacteriota bacterium</name>
    <dbReference type="NCBI Taxonomy" id="2212470"/>
    <lineage>
        <taxon>Bacteria</taxon>
        <taxon>Candidatus Eiseniibacteriota</taxon>
    </lineage>
</organism>
<feature type="signal peptide" evidence="1">
    <location>
        <begin position="1"/>
        <end position="24"/>
    </location>
</feature>
<accession>A0A933W9U0</accession>
<dbReference type="EMBL" id="JACRIW010000032">
    <property type="protein sequence ID" value="MBI5168689.1"/>
    <property type="molecule type" value="Genomic_DNA"/>
</dbReference>
<name>A0A933W9U0_UNCEI</name>
<protein>
    <submittedName>
        <fullName evidence="2">T9SS type A sorting domain-containing protein</fullName>
    </submittedName>
</protein>
<reference evidence="2" key="1">
    <citation type="submission" date="2020-07" db="EMBL/GenBank/DDBJ databases">
        <title>Huge and variable diversity of episymbiotic CPR bacteria and DPANN archaea in groundwater ecosystems.</title>
        <authorList>
            <person name="He C.Y."/>
            <person name="Keren R."/>
            <person name="Whittaker M."/>
            <person name="Farag I.F."/>
            <person name="Doudna J."/>
            <person name="Cate J.H.D."/>
            <person name="Banfield J.F."/>
        </authorList>
    </citation>
    <scope>NUCLEOTIDE SEQUENCE</scope>
    <source>
        <strain evidence="2">NC_groundwater_1813_Pr3_B-0.1um_71_17</strain>
    </source>
</reference>
<evidence type="ECO:0000313" key="2">
    <source>
        <dbReference type="EMBL" id="MBI5168689.1"/>
    </source>
</evidence>
<keyword evidence="1" id="KW-0732">Signal</keyword>
<dbReference type="Gene3D" id="2.60.40.1190">
    <property type="match status" value="2"/>
</dbReference>
<evidence type="ECO:0000256" key="1">
    <source>
        <dbReference type="SAM" id="SignalP"/>
    </source>
</evidence>
<feature type="chain" id="PRO_5037257071" evidence="1">
    <location>
        <begin position="25"/>
        <end position="638"/>
    </location>
</feature>
<dbReference type="Proteomes" id="UP000696931">
    <property type="component" value="Unassembled WGS sequence"/>
</dbReference>
<gene>
    <name evidence="2" type="ORF">HZA61_04290</name>
</gene>